<evidence type="ECO:0000259" key="6">
    <source>
        <dbReference type="Pfam" id="PF13505"/>
    </source>
</evidence>
<dbReference type="PANTHER" id="PTHR34001:SF3">
    <property type="entry name" value="BLL7405 PROTEIN"/>
    <property type="match status" value="1"/>
</dbReference>
<gene>
    <name evidence="7" type="ORF">DPM35_18595</name>
</gene>
<dbReference type="AlphaFoldDB" id="A0A330GTP6"/>
<sequence length="252" mass="26989">MFARPARRISFDIATANRPALRTLEDSGDCMKTILLASAAAFGLVGGAHAQDASYNWSGSYIGIEGGYAGSSVHFGADATNFDDTYHKDGYLGGIYAGHDWQSGKFVYGVVGDFDFIGMHDTEFGQLDFLGKGETYTYDVDWVATARLRAGYTPTDQLLAYVTGGVAAGHFQATSYNRPFFPPVTSTSDFSGVKAGGVIGLGAEYAFARNWSLKGEYLHYAFAKIEPGPGGTAGASFRPSLDTVKFGLAYRF</sequence>
<keyword evidence="8" id="KW-1185">Reference proteome</keyword>
<dbReference type="Pfam" id="PF13505">
    <property type="entry name" value="OMP_b-brl"/>
    <property type="match status" value="1"/>
</dbReference>
<evidence type="ECO:0000256" key="5">
    <source>
        <dbReference type="ARBA" id="ARBA00038306"/>
    </source>
</evidence>
<reference evidence="7 8" key="2">
    <citation type="submission" date="2018-07" db="EMBL/GenBank/DDBJ databases">
        <title>Diversity of Mesorhizobium strains in Brazil.</title>
        <authorList>
            <person name="Helene L.C.F."/>
            <person name="Dall'Agnol R."/>
            <person name="Delamuta J.R.M."/>
            <person name="Hungria M."/>
        </authorList>
    </citation>
    <scope>NUCLEOTIDE SEQUENCE [LARGE SCALE GENOMIC DNA]</scope>
    <source>
        <strain evidence="7 8">CNPSo 3140</strain>
    </source>
</reference>
<dbReference type="InterPro" id="IPR027385">
    <property type="entry name" value="Beta-barrel_OMP"/>
</dbReference>
<comment type="caution">
    <text evidence="7">The sequence shown here is derived from an EMBL/GenBank/DDBJ whole genome shotgun (WGS) entry which is preliminary data.</text>
</comment>
<dbReference type="InterPro" id="IPR051692">
    <property type="entry name" value="OMP-like"/>
</dbReference>
<protein>
    <recommendedName>
        <fullName evidence="6">Outer membrane protein beta-barrel domain-containing protein</fullName>
    </recommendedName>
</protein>
<dbReference type="SUPFAM" id="SSF56925">
    <property type="entry name" value="OMPA-like"/>
    <property type="match status" value="1"/>
</dbReference>
<dbReference type="RefSeq" id="WP_112128728.1">
    <property type="nucleotide sequence ID" value="NZ_QMBQ01000005.1"/>
</dbReference>
<keyword evidence="4" id="KW-0998">Cell outer membrane</keyword>
<keyword evidence="2" id="KW-0732">Signal</keyword>
<dbReference type="PANTHER" id="PTHR34001">
    <property type="entry name" value="BLL7405 PROTEIN"/>
    <property type="match status" value="1"/>
</dbReference>
<dbReference type="InterPro" id="IPR011250">
    <property type="entry name" value="OMP/PagP_B-barrel"/>
</dbReference>
<evidence type="ECO:0000313" key="7">
    <source>
        <dbReference type="EMBL" id="RAZ74941.1"/>
    </source>
</evidence>
<accession>A0A330GTP6</accession>
<evidence type="ECO:0000256" key="4">
    <source>
        <dbReference type="ARBA" id="ARBA00023237"/>
    </source>
</evidence>
<dbReference type="Gene3D" id="2.40.160.20">
    <property type="match status" value="1"/>
</dbReference>
<comment type="subcellular location">
    <subcellularLocation>
        <location evidence="1">Cell outer membrane</location>
    </subcellularLocation>
</comment>
<name>A0A330GTP6_9HYPH</name>
<dbReference type="GO" id="GO:0009279">
    <property type="term" value="C:cell outer membrane"/>
    <property type="evidence" value="ECO:0007669"/>
    <property type="project" value="UniProtKB-SubCell"/>
</dbReference>
<keyword evidence="3" id="KW-0472">Membrane</keyword>
<evidence type="ECO:0000256" key="3">
    <source>
        <dbReference type="ARBA" id="ARBA00023136"/>
    </source>
</evidence>
<feature type="domain" description="Outer membrane protein beta-barrel" evidence="6">
    <location>
        <begin position="39"/>
        <end position="252"/>
    </location>
</feature>
<dbReference type="EMBL" id="QMBQ01000005">
    <property type="protein sequence ID" value="RAZ74941.1"/>
    <property type="molecule type" value="Genomic_DNA"/>
</dbReference>
<comment type="similarity">
    <text evidence="5">Belongs to the Omp25/RopB family.</text>
</comment>
<proteinExistence type="inferred from homology"/>
<organism evidence="7 8">
    <name type="scientific">Mesorhizobium atlanticum</name>
    <dbReference type="NCBI Taxonomy" id="2233532"/>
    <lineage>
        <taxon>Bacteria</taxon>
        <taxon>Pseudomonadati</taxon>
        <taxon>Pseudomonadota</taxon>
        <taxon>Alphaproteobacteria</taxon>
        <taxon>Hyphomicrobiales</taxon>
        <taxon>Phyllobacteriaceae</taxon>
        <taxon>Mesorhizobium</taxon>
    </lineage>
</organism>
<evidence type="ECO:0000313" key="8">
    <source>
        <dbReference type="Proteomes" id="UP000251956"/>
    </source>
</evidence>
<reference evidence="8" key="1">
    <citation type="submission" date="2018-06" db="EMBL/GenBank/DDBJ databases">
        <authorList>
            <person name="Helene L.C."/>
            <person name="Dall'Agnol R."/>
            <person name="Delamuta J.R."/>
            <person name="Hungria M."/>
        </authorList>
    </citation>
    <scope>NUCLEOTIDE SEQUENCE [LARGE SCALE GENOMIC DNA]</scope>
    <source>
        <strain evidence="8">CNPSo 3140</strain>
    </source>
</reference>
<evidence type="ECO:0000256" key="2">
    <source>
        <dbReference type="ARBA" id="ARBA00022729"/>
    </source>
</evidence>
<dbReference type="OrthoDB" id="9815357at2"/>
<evidence type="ECO:0000256" key="1">
    <source>
        <dbReference type="ARBA" id="ARBA00004442"/>
    </source>
</evidence>
<dbReference type="Proteomes" id="UP000251956">
    <property type="component" value="Unassembled WGS sequence"/>
</dbReference>